<name>A0A369J774_HYPMA</name>
<dbReference type="EMBL" id="LUEZ02000108">
    <property type="protein sequence ID" value="RDB17788.1"/>
    <property type="molecule type" value="Genomic_DNA"/>
</dbReference>
<evidence type="ECO:0000313" key="2">
    <source>
        <dbReference type="Proteomes" id="UP000076154"/>
    </source>
</evidence>
<keyword evidence="2" id="KW-1185">Reference proteome</keyword>
<reference evidence="1" key="1">
    <citation type="submission" date="2018-04" db="EMBL/GenBank/DDBJ databases">
        <title>Whole genome sequencing of Hypsizygus marmoreus.</title>
        <authorList>
            <person name="Choi I.-G."/>
            <person name="Min B."/>
            <person name="Kim J.-G."/>
            <person name="Kim S."/>
            <person name="Oh Y.-L."/>
            <person name="Kong W.-S."/>
            <person name="Park H."/>
            <person name="Jeong J."/>
            <person name="Song E.-S."/>
        </authorList>
    </citation>
    <scope>NUCLEOTIDE SEQUENCE [LARGE SCALE GENOMIC DNA]</scope>
    <source>
        <strain evidence="1">51987-8</strain>
    </source>
</reference>
<comment type="caution">
    <text evidence="1">The sequence shown here is derived from an EMBL/GenBank/DDBJ whole genome shotgun (WGS) entry which is preliminary data.</text>
</comment>
<proteinExistence type="predicted"/>
<sequence>MKPEMKLRPSIYAVTAPAIASHLLNWSTGTSKRLREPRAHRPHIDLLHKRLLIYTSFIEETDEGPRLMAQLNEAFSARWQKQAINKPPLYIYFDPYS</sequence>
<feature type="non-terminal residue" evidence="1">
    <location>
        <position position="97"/>
    </location>
</feature>
<protein>
    <submittedName>
        <fullName evidence="1">Uncharacterized protein</fullName>
    </submittedName>
</protein>
<dbReference type="AlphaFoldDB" id="A0A369J774"/>
<gene>
    <name evidence="1" type="ORF">Hypma_000981</name>
</gene>
<accession>A0A369J774</accession>
<dbReference type="Proteomes" id="UP000076154">
    <property type="component" value="Unassembled WGS sequence"/>
</dbReference>
<evidence type="ECO:0000313" key="1">
    <source>
        <dbReference type="EMBL" id="RDB17788.1"/>
    </source>
</evidence>
<dbReference type="InParanoid" id="A0A369J774"/>
<organism evidence="1 2">
    <name type="scientific">Hypsizygus marmoreus</name>
    <name type="common">White beech mushroom</name>
    <name type="synonym">Agaricus marmoreus</name>
    <dbReference type="NCBI Taxonomy" id="39966"/>
    <lineage>
        <taxon>Eukaryota</taxon>
        <taxon>Fungi</taxon>
        <taxon>Dikarya</taxon>
        <taxon>Basidiomycota</taxon>
        <taxon>Agaricomycotina</taxon>
        <taxon>Agaricomycetes</taxon>
        <taxon>Agaricomycetidae</taxon>
        <taxon>Agaricales</taxon>
        <taxon>Tricholomatineae</taxon>
        <taxon>Lyophyllaceae</taxon>
        <taxon>Hypsizygus</taxon>
    </lineage>
</organism>